<dbReference type="GO" id="GO:0009251">
    <property type="term" value="P:glucan catabolic process"/>
    <property type="evidence" value="ECO:0007669"/>
    <property type="project" value="TreeGrafter"/>
</dbReference>
<evidence type="ECO:0000256" key="3">
    <source>
        <dbReference type="ARBA" id="ARBA00023295"/>
    </source>
</evidence>
<evidence type="ECO:0000256" key="1">
    <source>
        <dbReference type="ARBA" id="ARBA00005641"/>
    </source>
</evidence>
<dbReference type="GO" id="GO:0008422">
    <property type="term" value="F:beta-glucosidase activity"/>
    <property type="evidence" value="ECO:0007669"/>
    <property type="project" value="TreeGrafter"/>
</dbReference>
<dbReference type="RefSeq" id="XP_069225296.1">
    <property type="nucleotide sequence ID" value="XM_069377657.1"/>
</dbReference>
<dbReference type="GO" id="GO:0005576">
    <property type="term" value="C:extracellular region"/>
    <property type="evidence" value="ECO:0007669"/>
    <property type="project" value="TreeGrafter"/>
</dbReference>
<keyword evidence="3 5" id="KW-0326">Glycosidase</keyword>
<comment type="caution">
    <text evidence="8">The sequence shown here is derived from an EMBL/GenBank/DDBJ whole genome shotgun (WGS) entry which is preliminary data.</text>
</comment>
<organism evidence="8 9">
    <name type="scientific">Cladosporium halotolerans</name>
    <dbReference type="NCBI Taxonomy" id="1052096"/>
    <lineage>
        <taxon>Eukaryota</taxon>
        <taxon>Fungi</taxon>
        <taxon>Dikarya</taxon>
        <taxon>Ascomycota</taxon>
        <taxon>Pezizomycotina</taxon>
        <taxon>Dothideomycetes</taxon>
        <taxon>Dothideomycetidae</taxon>
        <taxon>Cladosporiales</taxon>
        <taxon>Cladosporiaceae</taxon>
        <taxon>Cladosporium</taxon>
    </lineage>
</organism>
<reference evidence="8 9" key="1">
    <citation type="journal article" date="2020" name="Microbiol. Resour. Announc.">
        <title>Draft Genome Sequence of a Cladosporium Species Isolated from the Mesophotic Ascidian Didemnum maculosum.</title>
        <authorList>
            <person name="Gioti A."/>
            <person name="Siaperas R."/>
            <person name="Nikolaivits E."/>
            <person name="Le Goff G."/>
            <person name="Ouazzani J."/>
            <person name="Kotoulas G."/>
            <person name="Topakas E."/>
        </authorList>
    </citation>
    <scope>NUCLEOTIDE SEQUENCE [LARGE SCALE GENOMIC DNA]</scope>
    <source>
        <strain evidence="8 9">TM138-S3</strain>
    </source>
</reference>
<evidence type="ECO:0000259" key="7">
    <source>
        <dbReference type="Pfam" id="PF00150"/>
    </source>
</evidence>
<name>A0AB34KB10_9PEZI</name>
<dbReference type="Gene3D" id="3.20.20.80">
    <property type="entry name" value="Glycosidases"/>
    <property type="match status" value="1"/>
</dbReference>
<proteinExistence type="inferred from homology"/>
<comment type="similarity">
    <text evidence="1 5">Belongs to the glycosyl hydrolase 5 (cellulase A) family.</text>
</comment>
<evidence type="ECO:0000313" key="9">
    <source>
        <dbReference type="Proteomes" id="UP000803884"/>
    </source>
</evidence>
<evidence type="ECO:0000256" key="5">
    <source>
        <dbReference type="RuleBase" id="RU361153"/>
    </source>
</evidence>
<evidence type="ECO:0000313" key="8">
    <source>
        <dbReference type="EMBL" id="KAL1582189.1"/>
    </source>
</evidence>
<protein>
    <recommendedName>
        <fullName evidence="7">Glycoside hydrolase family 5 domain-containing protein</fullName>
    </recommendedName>
</protein>
<evidence type="ECO:0000256" key="2">
    <source>
        <dbReference type="ARBA" id="ARBA00022801"/>
    </source>
</evidence>
<evidence type="ECO:0000256" key="4">
    <source>
        <dbReference type="ARBA" id="ARBA00023316"/>
    </source>
</evidence>
<dbReference type="InterPro" id="IPR050386">
    <property type="entry name" value="Glycosyl_hydrolase_5"/>
</dbReference>
<dbReference type="GeneID" id="96010495"/>
<gene>
    <name evidence="8" type="ORF">WHR41_09053</name>
</gene>
<feature type="domain" description="Glycoside hydrolase family 5" evidence="7">
    <location>
        <begin position="69"/>
        <end position="326"/>
    </location>
</feature>
<dbReference type="AlphaFoldDB" id="A0AB34KB10"/>
<dbReference type="GO" id="GO:0009986">
    <property type="term" value="C:cell surface"/>
    <property type="evidence" value="ECO:0007669"/>
    <property type="project" value="TreeGrafter"/>
</dbReference>
<dbReference type="PANTHER" id="PTHR31297:SF42">
    <property type="entry name" value="GLYCOSIDE HYDROLASE FAMILY 5 DOMAIN-CONTAINING PROTEIN"/>
    <property type="match status" value="1"/>
</dbReference>
<keyword evidence="4" id="KW-0961">Cell wall biogenesis/degradation</keyword>
<keyword evidence="9" id="KW-1185">Reference proteome</keyword>
<dbReference type="GO" id="GO:0071555">
    <property type="term" value="P:cell wall organization"/>
    <property type="evidence" value="ECO:0007669"/>
    <property type="project" value="UniProtKB-KW"/>
</dbReference>
<evidence type="ECO:0000256" key="6">
    <source>
        <dbReference type="SAM" id="SignalP"/>
    </source>
</evidence>
<dbReference type="SUPFAM" id="SSF51445">
    <property type="entry name" value="(Trans)glycosidases"/>
    <property type="match status" value="1"/>
</dbReference>
<sequence>MSIWLLHLIFACILCYYKKVSADAIRGVNLGGWLLTEEWITPSLFRSTGTGDEWHLCNVLGKEGCRKRLEKHWRSFFTRDDFEDMAEAGLNAVRIPIGYWAVDVRDDEPYVSGQYPYMIQAVQWAREVGFRVMIDLHGAPGSQNGQDNSGLIGPVLFPSNTSNADRSLNVLRNISAEFSRDVYGGAVTTIELLNEPRLDDDNFPMPQLKTFYAEAAETVRDASSDLINVVIHDAFWGPTYWSSTSNSTTLPDTLDTHQYYAFPPLANLSRSEILSRICDTSQTLKNSSLSLPVLVGEFSLETNSSPQASSPHAGPSQEQRTWYRLLFEAQAAAYSPQSNGEGQPILGWYFWTWKTEWEIDTWSYRRGRRDGWIPEDVGNASAYAFPVLENGCVDAQFEWTAPEEVGGADRVGGVGWMGWWVVVGTVLVLSTF</sequence>
<dbReference type="EMBL" id="JAAQHG020000061">
    <property type="protein sequence ID" value="KAL1582189.1"/>
    <property type="molecule type" value="Genomic_DNA"/>
</dbReference>
<feature type="chain" id="PRO_5044331618" description="Glycoside hydrolase family 5 domain-containing protein" evidence="6">
    <location>
        <begin position="23"/>
        <end position="432"/>
    </location>
</feature>
<keyword evidence="6" id="KW-0732">Signal</keyword>
<feature type="signal peptide" evidence="6">
    <location>
        <begin position="1"/>
        <end position="22"/>
    </location>
</feature>
<keyword evidence="2 5" id="KW-0378">Hydrolase</keyword>
<dbReference type="InterPro" id="IPR001547">
    <property type="entry name" value="Glyco_hydro_5"/>
</dbReference>
<dbReference type="Proteomes" id="UP000803884">
    <property type="component" value="Unassembled WGS sequence"/>
</dbReference>
<accession>A0AB34KB10</accession>
<dbReference type="PANTHER" id="PTHR31297">
    <property type="entry name" value="GLUCAN ENDO-1,6-BETA-GLUCOSIDASE B"/>
    <property type="match status" value="1"/>
</dbReference>
<dbReference type="Pfam" id="PF00150">
    <property type="entry name" value="Cellulase"/>
    <property type="match status" value="1"/>
</dbReference>
<dbReference type="InterPro" id="IPR017853">
    <property type="entry name" value="GH"/>
</dbReference>